<feature type="transmembrane region" description="Helical" evidence="1">
    <location>
        <begin position="62"/>
        <end position="79"/>
    </location>
</feature>
<gene>
    <name evidence="2" type="ORF">KY46_11885</name>
</gene>
<feature type="transmembrane region" description="Helical" evidence="1">
    <location>
        <begin position="364"/>
        <end position="388"/>
    </location>
</feature>
<feature type="transmembrane region" description="Helical" evidence="1">
    <location>
        <begin position="301"/>
        <end position="324"/>
    </location>
</feature>
<feature type="transmembrane region" description="Helical" evidence="1">
    <location>
        <begin position="176"/>
        <end position="196"/>
    </location>
</feature>
<keyword evidence="1" id="KW-1133">Transmembrane helix</keyword>
<organism evidence="2 3">
    <name type="scientific">Photobacterium halotolerans</name>
    <dbReference type="NCBI Taxonomy" id="265726"/>
    <lineage>
        <taxon>Bacteria</taxon>
        <taxon>Pseudomonadati</taxon>
        <taxon>Pseudomonadota</taxon>
        <taxon>Gammaproteobacteria</taxon>
        <taxon>Vibrionales</taxon>
        <taxon>Vibrionaceae</taxon>
        <taxon>Photobacterium</taxon>
    </lineage>
</organism>
<comment type="caution">
    <text evidence="2">The sequence shown here is derived from an EMBL/GenBank/DDBJ whole genome shotgun (WGS) entry which is preliminary data.</text>
</comment>
<dbReference type="Pfam" id="PF05940">
    <property type="entry name" value="NnrS"/>
    <property type="match status" value="1"/>
</dbReference>
<keyword evidence="1" id="KW-0472">Membrane</keyword>
<name>A0A0F5VC91_9GAMM</name>
<feature type="transmembrane region" description="Helical" evidence="1">
    <location>
        <begin position="20"/>
        <end position="42"/>
    </location>
</feature>
<reference evidence="2 3" key="1">
    <citation type="submission" date="2014-12" db="EMBL/GenBank/DDBJ databases">
        <title>Mercury Reductase activity and rhizosphere competence traits in the genome of root associated Photobacterium halotolerans MELD1.</title>
        <authorList>
            <person name="Mathew D.C."/>
            <person name="Huang C.-C."/>
        </authorList>
    </citation>
    <scope>NUCLEOTIDE SEQUENCE [LARGE SCALE GENOMIC DNA]</scope>
    <source>
        <strain evidence="2 3">MELD1</strain>
    </source>
</reference>
<keyword evidence="1" id="KW-0812">Transmembrane</keyword>
<accession>A0A0F5VC91</accession>
<feature type="transmembrane region" description="Helical" evidence="1">
    <location>
        <begin position="91"/>
        <end position="108"/>
    </location>
</feature>
<proteinExistence type="predicted"/>
<sequence>MQIVDKASALKTPPFLRLAFRPFFLAAALFSVIAMLIWAGFWSGFVLFPLYGNPVWWHSHEMLFGFTGTVIVGFLLTAVQNWTGIPGISGWKLGLVFAVWLIARAALLVMTPHLAWLILDQLWLLMALVFLAIPIVRNRQWRNVFFLPVLLVLLFLNARMHGIVLGWSYIPLRTVALQTSLLIAVLMTVMGGRVIPFFTARGTQTEPITRLPWCEHLALWPMWAVFLSLLLISPDWPSMWFGGLCLFAALAQIPRVVRWRTVSTFRIPLLWMLHFAYYAIVLGMFLFGVSQIYPQHVPYSIALHVFTVGGVGGMILAMIVRVSLGHTGRTLQTGKMVLVTFVSLVMAWLVRTLLIVVLPELTQYGYILSACLWAVAFGIFCVVFWPVLTQARVDGHPG</sequence>
<evidence type="ECO:0000313" key="3">
    <source>
        <dbReference type="Proteomes" id="UP000033633"/>
    </source>
</evidence>
<feature type="transmembrane region" description="Helical" evidence="1">
    <location>
        <begin position="217"/>
        <end position="233"/>
    </location>
</feature>
<dbReference type="OrthoDB" id="9770040at2"/>
<protein>
    <submittedName>
        <fullName evidence="2">NnrS family protein</fullName>
    </submittedName>
</protein>
<keyword evidence="3" id="KW-1185">Reference proteome</keyword>
<feature type="transmembrane region" description="Helical" evidence="1">
    <location>
        <begin position="114"/>
        <end position="133"/>
    </location>
</feature>
<dbReference type="STRING" id="265726.KY46_11885"/>
<dbReference type="InterPro" id="IPR010266">
    <property type="entry name" value="NnrS"/>
</dbReference>
<dbReference type="EMBL" id="JWYV01000009">
    <property type="protein sequence ID" value="KKC99692.1"/>
    <property type="molecule type" value="Genomic_DNA"/>
</dbReference>
<evidence type="ECO:0000256" key="1">
    <source>
        <dbReference type="SAM" id="Phobius"/>
    </source>
</evidence>
<dbReference type="AlphaFoldDB" id="A0A0F5VC91"/>
<dbReference type="PATRIC" id="fig|265726.11.peg.4548"/>
<feature type="transmembrane region" description="Helical" evidence="1">
    <location>
        <begin position="145"/>
        <end position="170"/>
    </location>
</feature>
<feature type="transmembrane region" description="Helical" evidence="1">
    <location>
        <begin position="336"/>
        <end position="358"/>
    </location>
</feature>
<feature type="transmembrane region" description="Helical" evidence="1">
    <location>
        <begin position="239"/>
        <end position="257"/>
    </location>
</feature>
<feature type="transmembrane region" description="Helical" evidence="1">
    <location>
        <begin position="269"/>
        <end position="289"/>
    </location>
</feature>
<evidence type="ECO:0000313" key="2">
    <source>
        <dbReference type="EMBL" id="KKC99692.1"/>
    </source>
</evidence>
<dbReference type="Proteomes" id="UP000033633">
    <property type="component" value="Unassembled WGS sequence"/>
</dbReference>